<dbReference type="InterPro" id="IPR008930">
    <property type="entry name" value="Terpenoid_cyclase/PrenylTrfase"/>
</dbReference>
<evidence type="ECO:0000313" key="3">
    <source>
        <dbReference type="EMBL" id="PIU74988.1"/>
    </source>
</evidence>
<proteinExistence type="predicted"/>
<feature type="domain" description="Methyltransferase type 11" evidence="2">
    <location>
        <begin position="55"/>
        <end position="145"/>
    </location>
</feature>
<dbReference type="SUPFAM" id="SSF53335">
    <property type="entry name" value="S-adenosyl-L-methionine-dependent methyltransferases"/>
    <property type="match status" value="1"/>
</dbReference>
<comment type="caution">
    <text evidence="3">The sequence shown here is derived from an EMBL/GenBank/DDBJ whole genome shotgun (WGS) entry which is preliminary data.</text>
</comment>
<dbReference type="CDD" id="cd02440">
    <property type="entry name" value="AdoMet_MTases"/>
    <property type="match status" value="1"/>
</dbReference>
<name>A0A2M7AWH7_9BACT</name>
<gene>
    <name evidence="3" type="ORF">COS76_03190</name>
</gene>
<accession>A0A2M7AWH7</accession>
<protein>
    <recommendedName>
        <fullName evidence="2">Methyltransferase type 11 domain-containing protein</fullName>
    </recommendedName>
</protein>
<organism evidence="3 4">
    <name type="scientific">Candidatus Portnoybacteria bacterium CG06_land_8_20_14_3_00_39_12</name>
    <dbReference type="NCBI Taxonomy" id="1974809"/>
    <lineage>
        <taxon>Bacteria</taxon>
        <taxon>Candidatus Portnoyibacteriota</taxon>
    </lineage>
</organism>
<dbReference type="AlphaFoldDB" id="A0A2M7AWH7"/>
<dbReference type="Pfam" id="PF08241">
    <property type="entry name" value="Methyltransf_11"/>
    <property type="match status" value="1"/>
</dbReference>
<dbReference type="EMBL" id="PEVY01000067">
    <property type="protein sequence ID" value="PIU74988.1"/>
    <property type="molecule type" value="Genomic_DNA"/>
</dbReference>
<evidence type="ECO:0000313" key="4">
    <source>
        <dbReference type="Proteomes" id="UP000228775"/>
    </source>
</evidence>
<dbReference type="InterPro" id="IPR029063">
    <property type="entry name" value="SAM-dependent_MTases_sf"/>
</dbReference>
<reference evidence="4" key="1">
    <citation type="submission" date="2017-09" db="EMBL/GenBank/DDBJ databases">
        <title>Depth-based differentiation of microbial function through sediment-hosted aquifers and enrichment of novel symbionts in the deep terrestrial subsurface.</title>
        <authorList>
            <person name="Probst A.J."/>
            <person name="Ladd B."/>
            <person name="Jarett J.K."/>
            <person name="Geller-Mcgrath D.E."/>
            <person name="Sieber C.M.K."/>
            <person name="Emerson J.B."/>
            <person name="Anantharaman K."/>
            <person name="Thomas B.C."/>
            <person name="Malmstrom R."/>
            <person name="Stieglmeier M."/>
            <person name="Klingl A."/>
            <person name="Woyke T."/>
            <person name="Ryan C.M."/>
            <person name="Banfield J.F."/>
        </authorList>
    </citation>
    <scope>NUCLEOTIDE SEQUENCE [LARGE SCALE GENOMIC DNA]</scope>
</reference>
<dbReference type="GO" id="GO:0008757">
    <property type="term" value="F:S-adenosylmethionine-dependent methyltransferase activity"/>
    <property type="evidence" value="ECO:0007669"/>
    <property type="project" value="InterPro"/>
</dbReference>
<dbReference type="Proteomes" id="UP000228775">
    <property type="component" value="Unassembled WGS sequence"/>
</dbReference>
<dbReference type="Gene3D" id="3.40.50.150">
    <property type="entry name" value="Vaccinia Virus protein VP39"/>
    <property type="match status" value="1"/>
</dbReference>
<dbReference type="InterPro" id="IPR013216">
    <property type="entry name" value="Methyltransf_11"/>
</dbReference>
<dbReference type="SUPFAM" id="SSF48239">
    <property type="entry name" value="Terpenoid cyclases/Protein prenyltransferases"/>
    <property type="match status" value="1"/>
</dbReference>
<sequence>MFKVMKNKDQFSIRTPEYLESYDPFHNSISLNQIAINIQEQIKVKGDSLRCLDSMAGTGIVGRKMREVFSGIEVVFQDKSPGMLSSDAYQNDERILSDVTAIGVSDELFDIIFCRGGLNNLGEDDYPKALREYLRVLRNDGIIILQDHFAKTEEAKEAINQIEAEVANIEGRSDKTYVPTIEELRGLVVGDGGVFSNEQAFEICLSMKDRFVSKGIDNFDLSKISKILEGQKTIEYEKVEDDIILVYPIFTITFKKVAPIVKKSVYERTNADRAIEFLEDENQNGFFSSYVNIARDAESLQRAPNEVFSSIVITDTLFKNRPDSELASNFQYIEKHAQQGQLTFFEDRNLLPPDTDTNSLGYSVLLENRRVDSAVVNEIFDAILAYMDSNGIVQVWLSKDRPNHLDCVVATNATYFAYLLNRGDEIKRTEDWLIAVLDSGQYLEGSRYYHSPDSFLYFLGRLMKFPRIAEKIQVKLGQHLQKRIGETDYPLDLAMRVILSDSLGIQNDSEKQKLMELQGQDGSWPTDALYREGRKLIFYGNKSIPTAFSIKALNH</sequence>
<keyword evidence="1" id="KW-0175">Coiled coil</keyword>
<evidence type="ECO:0000259" key="2">
    <source>
        <dbReference type="Pfam" id="PF08241"/>
    </source>
</evidence>
<evidence type="ECO:0000256" key="1">
    <source>
        <dbReference type="SAM" id="Coils"/>
    </source>
</evidence>
<feature type="coiled-coil region" evidence="1">
    <location>
        <begin position="145"/>
        <end position="172"/>
    </location>
</feature>